<dbReference type="EMBL" id="DUZY01000002">
    <property type="protein sequence ID" value="DAD26822.1"/>
    <property type="molecule type" value="Genomic_DNA"/>
</dbReference>
<gene>
    <name evidence="1" type="ORF">HUJ06_028290</name>
</gene>
<organism evidence="1 2">
    <name type="scientific">Nelumbo nucifera</name>
    <name type="common">Sacred lotus</name>
    <dbReference type="NCBI Taxonomy" id="4432"/>
    <lineage>
        <taxon>Eukaryota</taxon>
        <taxon>Viridiplantae</taxon>
        <taxon>Streptophyta</taxon>
        <taxon>Embryophyta</taxon>
        <taxon>Tracheophyta</taxon>
        <taxon>Spermatophyta</taxon>
        <taxon>Magnoliopsida</taxon>
        <taxon>Proteales</taxon>
        <taxon>Nelumbonaceae</taxon>
        <taxon>Nelumbo</taxon>
    </lineage>
</organism>
<dbReference type="AlphaFoldDB" id="A0A822Y3I0"/>
<sequence length="32" mass="3569">MCLNALASFDFLVKNNKVIQFGSNINLRVDAL</sequence>
<comment type="caution">
    <text evidence="1">The sequence shown here is derived from an EMBL/GenBank/DDBJ whole genome shotgun (WGS) entry which is preliminary data.</text>
</comment>
<evidence type="ECO:0000313" key="2">
    <source>
        <dbReference type="Proteomes" id="UP000607653"/>
    </source>
</evidence>
<proteinExistence type="predicted"/>
<reference evidence="1 2" key="1">
    <citation type="journal article" date="2020" name="Mol. Biol. Evol.">
        <title>Distinct Expression and Methylation Patterns for Genes with Different Fates following a Single Whole-Genome Duplication in Flowering Plants.</title>
        <authorList>
            <person name="Shi T."/>
            <person name="Rahmani R.S."/>
            <person name="Gugger P.F."/>
            <person name="Wang M."/>
            <person name="Li H."/>
            <person name="Zhang Y."/>
            <person name="Li Z."/>
            <person name="Wang Q."/>
            <person name="Van de Peer Y."/>
            <person name="Marchal K."/>
            <person name="Chen J."/>
        </authorList>
    </citation>
    <scope>NUCLEOTIDE SEQUENCE [LARGE SCALE GENOMIC DNA]</scope>
    <source>
        <tissue evidence="1">Leaf</tissue>
    </source>
</reference>
<protein>
    <submittedName>
        <fullName evidence="1">Uncharacterized protein</fullName>
    </submittedName>
</protein>
<name>A0A822Y3I0_NELNU</name>
<keyword evidence="2" id="KW-1185">Reference proteome</keyword>
<dbReference type="Proteomes" id="UP000607653">
    <property type="component" value="Unassembled WGS sequence"/>
</dbReference>
<accession>A0A822Y3I0</accession>
<evidence type="ECO:0000313" key="1">
    <source>
        <dbReference type="EMBL" id="DAD26822.1"/>
    </source>
</evidence>